<evidence type="ECO:0000313" key="3">
    <source>
        <dbReference type="Proteomes" id="UP001157161"/>
    </source>
</evidence>
<dbReference type="Gene3D" id="3.40.630.30">
    <property type="match status" value="1"/>
</dbReference>
<feature type="domain" description="N-acetyltransferase" evidence="1">
    <location>
        <begin position="126"/>
        <end position="267"/>
    </location>
</feature>
<dbReference type="SUPFAM" id="SSF55729">
    <property type="entry name" value="Acyl-CoA N-acyltransferases (Nat)"/>
    <property type="match status" value="1"/>
</dbReference>
<protein>
    <recommendedName>
        <fullName evidence="1">N-acetyltransferase domain-containing protein</fullName>
    </recommendedName>
</protein>
<keyword evidence="3" id="KW-1185">Reference proteome</keyword>
<accession>A0AA37XDW1</accession>
<dbReference type="EMBL" id="BSUM01000001">
    <property type="protein sequence ID" value="GMA31365.1"/>
    <property type="molecule type" value="Genomic_DNA"/>
</dbReference>
<dbReference type="RefSeq" id="WP_284250211.1">
    <property type="nucleotide sequence ID" value="NZ_BSUM01000001.1"/>
</dbReference>
<proteinExistence type="predicted"/>
<gene>
    <name evidence="2" type="ORF">GCM10025875_13570</name>
</gene>
<evidence type="ECO:0000259" key="1">
    <source>
        <dbReference type="PROSITE" id="PS51186"/>
    </source>
</evidence>
<reference evidence="2" key="1">
    <citation type="journal article" date="2014" name="Int. J. Syst. Evol. Microbiol.">
        <title>Complete genome sequence of Corynebacterium casei LMG S-19264T (=DSM 44701T), isolated from a smear-ripened cheese.</title>
        <authorList>
            <consortium name="US DOE Joint Genome Institute (JGI-PGF)"/>
            <person name="Walter F."/>
            <person name="Albersmeier A."/>
            <person name="Kalinowski J."/>
            <person name="Ruckert C."/>
        </authorList>
    </citation>
    <scope>NUCLEOTIDE SEQUENCE</scope>
    <source>
        <strain evidence="2">NBRC 112290</strain>
    </source>
</reference>
<dbReference type="CDD" id="cd04301">
    <property type="entry name" value="NAT_SF"/>
    <property type="match status" value="1"/>
</dbReference>
<dbReference type="AlphaFoldDB" id="A0AA37XDW1"/>
<name>A0AA37XDW1_9MICO</name>
<dbReference type="PANTHER" id="PTHR43072">
    <property type="entry name" value="N-ACETYLTRANSFERASE"/>
    <property type="match status" value="1"/>
</dbReference>
<dbReference type="Pfam" id="PF00583">
    <property type="entry name" value="Acetyltransf_1"/>
    <property type="match status" value="1"/>
</dbReference>
<dbReference type="InterPro" id="IPR000182">
    <property type="entry name" value="GNAT_dom"/>
</dbReference>
<organism evidence="2 3">
    <name type="scientific">Litorihabitans aurantiacus</name>
    <dbReference type="NCBI Taxonomy" id="1930061"/>
    <lineage>
        <taxon>Bacteria</taxon>
        <taxon>Bacillati</taxon>
        <taxon>Actinomycetota</taxon>
        <taxon>Actinomycetes</taxon>
        <taxon>Micrococcales</taxon>
        <taxon>Beutenbergiaceae</taxon>
        <taxon>Litorihabitans</taxon>
    </lineage>
</organism>
<reference evidence="2" key="2">
    <citation type="submission" date="2023-02" db="EMBL/GenBank/DDBJ databases">
        <authorList>
            <person name="Sun Q."/>
            <person name="Mori K."/>
        </authorList>
    </citation>
    <scope>NUCLEOTIDE SEQUENCE</scope>
    <source>
        <strain evidence="2">NBRC 112290</strain>
    </source>
</reference>
<dbReference type="PROSITE" id="PS51186">
    <property type="entry name" value="GNAT"/>
    <property type="match status" value="1"/>
</dbReference>
<dbReference type="GO" id="GO:0016747">
    <property type="term" value="F:acyltransferase activity, transferring groups other than amino-acyl groups"/>
    <property type="evidence" value="ECO:0007669"/>
    <property type="project" value="InterPro"/>
</dbReference>
<comment type="caution">
    <text evidence="2">The sequence shown here is derived from an EMBL/GenBank/DDBJ whole genome shotgun (WGS) entry which is preliminary data.</text>
</comment>
<evidence type="ECO:0000313" key="2">
    <source>
        <dbReference type="EMBL" id="GMA31365.1"/>
    </source>
</evidence>
<dbReference type="InterPro" id="IPR016181">
    <property type="entry name" value="Acyl_CoA_acyltransferase"/>
</dbReference>
<dbReference type="PANTHER" id="PTHR43072:SF60">
    <property type="entry name" value="L-2,4-DIAMINOBUTYRIC ACID ACETYLTRANSFERASE"/>
    <property type="match status" value="1"/>
</dbReference>
<sequence length="267" mass="27957">MSAGPLPAPLPQVLETDLLILAEREDWAHGRAASTAGAALLARTTPQGEVLMARGAAVEVEDLLDAEARLRRRSGAEPALWLSAPRDVVVPARVLDALGLVPFSQWDWMALEAADALGGADLPGGTSIRAVDVSSEAEVAVVREVLRRTNPRSTADPLAAPEVAWAGAYDGDALVGVFGARGEQGHGEGASWHLHGLGVLAEKRGRGLGRALTAHLAAVGLAAGADWISLGLYAENDAARRLYRRLGFTTRAEMSSYGPASATRPLR</sequence>
<dbReference type="Proteomes" id="UP001157161">
    <property type="component" value="Unassembled WGS sequence"/>
</dbReference>